<dbReference type="InterPro" id="IPR010131">
    <property type="entry name" value="MdtP/NodT-like"/>
</dbReference>
<keyword evidence="4" id="KW-1185">Reference proteome</keyword>
<sequence>MIRRVPRRGCFTVALAAILAGCTIAGPNYVPPEPLAGIADRPNSAFEASSSPALADVPMPSHWWRLYNDPRLDALVEQALAANTDLRAAAANLERAHAVVREVRAAAGAQATVEGGPSVGQTTTLGVAPSAGIHSQIDAGVGISYQVDVVGRIRRAIEAANAGAEAQAAALDLTRTTVAADVVGAYTNACAAGAQIDVAQQSLNLQRRSLALTERGVRGGVFAPLDAVRSRTLAAQLAATLPPLEANRRVALYQLAVLTGKAPTDYPAELATCTAMPHIDRPLPIGDGAALIRRRPDIRQAERQLAAATATIGVETADLYPSISIGASAGTTSRRVSGLLSSSALRFNVGPLISWTFPNRGVARARIAQANAAAKAALAGFDGTVLTALREAESALTVYVRDLDENAQLRVARDQSRKAAGIQRRLSRGGTVSGLEALDVERTLATAESALAASDAKLASDRVAIFLALGGGWEADAQP</sequence>
<dbReference type="EMBL" id="CP009123">
    <property type="protein sequence ID" value="AJA11759.1"/>
    <property type="molecule type" value="Genomic_DNA"/>
</dbReference>
<dbReference type="KEGG" id="sphk:SKP52_24610"/>
<protein>
    <submittedName>
        <fullName evidence="3">Outer membrane efflux protein</fullName>
    </submittedName>
</protein>
<keyword evidence="2" id="KW-0732">Signal</keyword>
<evidence type="ECO:0000256" key="2">
    <source>
        <dbReference type="RuleBase" id="RU362097"/>
    </source>
</evidence>
<dbReference type="Gene3D" id="2.20.200.10">
    <property type="entry name" value="Outer membrane efflux proteins (OEP)"/>
    <property type="match status" value="1"/>
</dbReference>
<dbReference type="PANTHER" id="PTHR30203:SF21">
    <property type="entry name" value="OUTER MEMBRANE COMPONENT OF MULTIDRUG EFFLUX PUMP-RELATED"/>
    <property type="match status" value="1"/>
</dbReference>
<organism evidence="3 4">
    <name type="scientific">Sphingopyxis fribergensis</name>
    <dbReference type="NCBI Taxonomy" id="1515612"/>
    <lineage>
        <taxon>Bacteria</taxon>
        <taxon>Pseudomonadati</taxon>
        <taxon>Pseudomonadota</taxon>
        <taxon>Alphaproteobacteria</taxon>
        <taxon>Sphingomonadales</taxon>
        <taxon>Sphingomonadaceae</taxon>
        <taxon>Sphingopyxis</taxon>
    </lineage>
</organism>
<keyword evidence="2" id="KW-0449">Lipoprotein</keyword>
<dbReference type="PANTHER" id="PTHR30203">
    <property type="entry name" value="OUTER MEMBRANE CATION EFFLUX PROTEIN"/>
    <property type="match status" value="1"/>
</dbReference>
<dbReference type="OrthoDB" id="9770517at2"/>
<dbReference type="HOGENOM" id="CLU_012817_13_0_5"/>
<dbReference type="PROSITE" id="PS51257">
    <property type="entry name" value="PROKAR_LIPOPROTEIN"/>
    <property type="match status" value="1"/>
</dbReference>
<keyword evidence="2" id="KW-0472">Membrane</keyword>
<dbReference type="RefSeq" id="WP_052209051.1">
    <property type="nucleotide sequence ID" value="NZ_CP009123.1"/>
</dbReference>
<name>A0A0A7PP53_9SPHN</name>
<keyword evidence="3" id="KW-0614">Plasmid</keyword>
<dbReference type="Proteomes" id="UP000030907">
    <property type="component" value="Plasmid pSfKp5.2"/>
</dbReference>
<keyword evidence="2" id="KW-0812">Transmembrane</keyword>
<dbReference type="GO" id="GO:0005886">
    <property type="term" value="C:plasma membrane"/>
    <property type="evidence" value="ECO:0007669"/>
    <property type="project" value="UniProtKB-SubCell"/>
</dbReference>
<dbReference type="InterPro" id="IPR003423">
    <property type="entry name" value="OMP_efflux"/>
</dbReference>
<dbReference type="SUPFAM" id="SSF56954">
    <property type="entry name" value="Outer membrane efflux proteins (OEP)"/>
    <property type="match status" value="1"/>
</dbReference>
<dbReference type="Pfam" id="PF02321">
    <property type="entry name" value="OEP"/>
    <property type="match status" value="2"/>
</dbReference>
<evidence type="ECO:0000313" key="4">
    <source>
        <dbReference type="Proteomes" id="UP000030907"/>
    </source>
</evidence>
<accession>A0A0A7PP53</accession>
<comment type="subcellular location">
    <subcellularLocation>
        <location evidence="2">Cell membrane</location>
        <topology evidence="2">Lipid-anchor</topology>
    </subcellularLocation>
</comment>
<gene>
    <name evidence="3" type="ORF">SKP52_24610</name>
</gene>
<geneLocation type="plasmid" evidence="3 4">
    <name>pSfKp5.2</name>
</geneLocation>
<reference evidence="3 4" key="1">
    <citation type="journal article" date="2015" name="Int. J. Syst. Evol. Microbiol.">
        <title>Description of Sphingopyxis fribergensis sp. nov. - a soil bacterium with the ability to degrade styrene and phenylacetic acid.</title>
        <authorList>
            <person name="Oelschlagel M."/>
            <person name="Ruckert C."/>
            <person name="Kalinowski J."/>
            <person name="Schmidt G."/>
            <person name="Schlomann M."/>
            <person name="Tischler D."/>
        </authorList>
    </citation>
    <scope>NUCLEOTIDE SEQUENCE [LARGE SCALE GENOMIC DNA]</scope>
    <source>
        <strain evidence="3 4">Kp5.2</strain>
        <plasmid evidence="3">pSfKp5.2</plasmid>
    </source>
</reference>
<proteinExistence type="inferred from homology"/>
<keyword evidence="2" id="KW-1134">Transmembrane beta strand</keyword>
<keyword evidence="2" id="KW-0564">Palmitate</keyword>
<feature type="chain" id="PRO_5001434017" evidence="2">
    <location>
        <begin position="26"/>
        <end position="479"/>
    </location>
</feature>
<evidence type="ECO:0000313" key="3">
    <source>
        <dbReference type="EMBL" id="AJA11759.1"/>
    </source>
</evidence>
<feature type="signal peptide" evidence="2">
    <location>
        <begin position="1"/>
        <end position="25"/>
    </location>
</feature>
<dbReference type="Gene3D" id="1.20.1600.10">
    <property type="entry name" value="Outer membrane efflux proteins (OEP)"/>
    <property type="match status" value="1"/>
</dbReference>
<comment type="similarity">
    <text evidence="1 2">Belongs to the outer membrane factor (OMF) (TC 1.B.17) family.</text>
</comment>
<dbReference type="AlphaFoldDB" id="A0A0A7PP53"/>
<dbReference type="NCBIfam" id="TIGR01845">
    <property type="entry name" value="outer_NodT"/>
    <property type="match status" value="1"/>
</dbReference>
<evidence type="ECO:0000256" key="1">
    <source>
        <dbReference type="ARBA" id="ARBA00007613"/>
    </source>
</evidence>
<dbReference type="GO" id="GO:0015562">
    <property type="term" value="F:efflux transmembrane transporter activity"/>
    <property type="evidence" value="ECO:0007669"/>
    <property type="project" value="InterPro"/>
</dbReference>